<evidence type="ECO:0000313" key="4">
    <source>
        <dbReference type="Proteomes" id="UP001589536"/>
    </source>
</evidence>
<feature type="region of interest" description="Disordered" evidence="1">
    <location>
        <begin position="101"/>
        <end position="121"/>
    </location>
</feature>
<dbReference type="EMBL" id="JBHMBH010000019">
    <property type="protein sequence ID" value="MFB9713943.1"/>
    <property type="molecule type" value="Genomic_DNA"/>
</dbReference>
<evidence type="ECO:0000256" key="2">
    <source>
        <dbReference type="SAM" id="Phobius"/>
    </source>
</evidence>
<dbReference type="RefSeq" id="WP_345042195.1">
    <property type="nucleotide sequence ID" value="NZ_BAABED010000001.1"/>
</dbReference>
<keyword evidence="2" id="KW-0812">Transmembrane</keyword>
<name>A0ABV5UP83_9MICC</name>
<feature type="transmembrane region" description="Helical" evidence="2">
    <location>
        <begin position="332"/>
        <end position="352"/>
    </location>
</feature>
<keyword evidence="2" id="KW-1133">Transmembrane helix</keyword>
<feature type="region of interest" description="Disordered" evidence="1">
    <location>
        <begin position="283"/>
        <end position="324"/>
    </location>
</feature>
<dbReference type="Proteomes" id="UP001589536">
    <property type="component" value="Unassembled WGS sequence"/>
</dbReference>
<accession>A0ABV5UP83</accession>
<comment type="caution">
    <text evidence="3">The sequence shown here is derived from an EMBL/GenBank/DDBJ whole genome shotgun (WGS) entry which is preliminary data.</text>
</comment>
<sequence>MGIMDRAVGGMFNRLLPAGFTPWEAFCIGQAAYIAPDKRDSIVPPSNVGGHDVTWEVDKTLRQLGAYPMGTEAYRQRVLLWEKIFGYGTWHEPIDPAEVYLPGTPKPPPPRRRTAYNPPPGWPEMPSYWTHPAWDPEAPSEPAPPPGWRFIVEPELLISPLSLDTDIDFGSPASATPARIDHFVKGAADALAWNICKAASERHRRPVDVFAESREHLDKAIDMAKERVFSRLVAQTGIWVQRFPEESDEWHSAIRHSRLILGRRDDFKSSVIARIRDVLTAATAAPAREPGPNPQPSRSAGPAEAGPRQPSSRTPGPVPSAPGPALKRKVEAWVSTVLVVGAVLLIIGIGMATTNTHAGEDSQLAGSLTKAGWIQDSGSGLYWKWVDGAYACTATSVGTCTQVHVESAGPVCQAGVTATLNLLVSGSVAGTADGTEYQTLRVGQDMTIEVPNIRPDAKKVQMKGLFCRN</sequence>
<evidence type="ECO:0000256" key="1">
    <source>
        <dbReference type="SAM" id="MobiDB-lite"/>
    </source>
</evidence>
<keyword evidence="2" id="KW-0472">Membrane</keyword>
<protein>
    <submittedName>
        <fullName evidence="3">Uncharacterized protein</fullName>
    </submittedName>
</protein>
<evidence type="ECO:0000313" key="3">
    <source>
        <dbReference type="EMBL" id="MFB9713943.1"/>
    </source>
</evidence>
<reference evidence="3 4" key="1">
    <citation type="submission" date="2024-09" db="EMBL/GenBank/DDBJ databases">
        <authorList>
            <person name="Sun Q."/>
            <person name="Mori K."/>
        </authorList>
    </citation>
    <scope>NUCLEOTIDE SEQUENCE [LARGE SCALE GENOMIC DNA]</scope>
    <source>
        <strain evidence="3 4">JCM 13519</strain>
    </source>
</reference>
<gene>
    <name evidence="3" type="ORF">ACFFPI_07215</name>
</gene>
<keyword evidence="4" id="KW-1185">Reference proteome</keyword>
<proteinExistence type="predicted"/>
<organism evidence="3 4">
    <name type="scientific">Arthrobacter methylotrophus</name>
    <dbReference type="NCBI Taxonomy" id="121291"/>
    <lineage>
        <taxon>Bacteria</taxon>
        <taxon>Bacillati</taxon>
        <taxon>Actinomycetota</taxon>
        <taxon>Actinomycetes</taxon>
        <taxon>Micrococcales</taxon>
        <taxon>Micrococcaceae</taxon>
        <taxon>Arthrobacter</taxon>
    </lineage>
</organism>